<dbReference type="PROSITE" id="PS00794">
    <property type="entry name" value="HPPK"/>
    <property type="match status" value="1"/>
</dbReference>
<dbReference type="Gene3D" id="3.30.70.560">
    <property type="entry name" value="7,8-Dihydro-6-hydroxymethylpterin-pyrophosphokinase HPPK"/>
    <property type="match status" value="1"/>
</dbReference>
<dbReference type="EMBL" id="JAECVW010000005">
    <property type="protein sequence ID" value="MBH8595605.1"/>
    <property type="molecule type" value="Genomic_DNA"/>
</dbReference>
<dbReference type="CDD" id="cd00483">
    <property type="entry name" value="HPPK"/>
    <property type="match status" value="1"/>
</dbReference>
<dbReference type="Proteomes" id="UP000633619">
    <property type="component" value="Unassembled WGS sequence"/>
</dbReference>
<dbReference type="GO" id="GO:0046656">
    <property type="term" value="P:folic acid biosynthetic process"/>
    <property type="evidence" value="ECO:0007669"/>
    <property type="project" value="UniProtKB-KW"/>
</dbReference>
<keyword evidence="8" id="KW-0289">Folate biosynthesis</keyword>
<evidence type="ECO:0000259" key="9">
    <source>
        <dbReference type="PROSITE" id="PS00794"/>
    </source>
</evidence>
<name>A0A8I1DFI7_THEIN</name>
<dbReference type="UniPathway" id="UPA00077">
    <property type="reaction ID" value="UER00155"/>
</dbReference>
<sequence length="168" mass="19353">MSRKVTAYLGLGTNQGDRREQLKQAIHLLNNTRGIHVRKTSSIYETAPVGYLDQPPFYNMAAEIQTTLSPGQLLEAFLQIEQKFHRVRKIRWGPRTMDLDLLLYEDRLIRQDDLVVPHPRMTGRAFVLVPLFEIAGDIEIPGTHKTISQWMKEIPGDQKVHKLEMIPV</sequence>
<dbReference type="NCBIfam" id="TIGR01498">
    <property type="entry name" value="folK"/>
    <property type="match status" value="1"/>
</dbReference>
<comment type="caution">
    <text evidence="10">The sequence shown here is derived from an EMBL/GenBank/DDBJ whole genome shotgun (WGS) entry which is preliminary data.</text>
</comment>
<keyword evidence="6 10" id="KW-0418">Kinase</keyword>
<keyword evidence="4 10" id="KW-0808">Transferase</keyword>
<comment type="catalytic activity">
    <reaction evidence="1">
        <text>6-hydroxymethyl-7,8-dihydropterin + ATP = (7,8-dihydropterin-6-yl)methyl diphosphate + AMP + H(+)</text>
        <dbReference type="Rhea" id="RHEA:11412"/>
        <dbReference type="ChEBI" id="CHEBI:15378"/>
        <dbReference type="ChEBI" id="CHEBI:30616"/>
        <dbReference type="ChEBI" id="CHEBI:44841"/>
        <dbReference type="ChEBI" id="CHEBI:72950"/>
        <dbReference type="ChEBI" id="CHEBI:456215"/>
        <dbReference type="EC" id="2.7.6.3"/>
    </reaction>
</comment>
<dbReference type="PANTHER" id="PTHR43071">
    <property type="entry name" value="2-AMINO-4-HYDROXY-6-HYDROXYMETHYLDIHYDROPTERIDINE PYROPHOSPHOKINASE"/>
    <property type="match status" value="1"/>
</dbReference>
<protein>
    <recommendedName>
        <fullName evidence="3">2-amino-4-hydroxy-6-hydroxymethyldihydropteridine diphosphokinase</fullName>
        <ecNumber evidence="3">2.7.6.3</ecNumber>
    </recommendedName>
</protein>
<reference evidence="10 11" key="1">
    <citation type="submission" date="2020-12" db="EMBL/GenBank/DDBJ databases">
        <title>WGS of Thermoactinomyces spp.</title>
        <authorList>
            <person name="Cheng K."/>
        </authorList>
    </citation>
    <scope>NUCLEOTIDE SEQUENCE [LARGE SCALE GENOMIC DNA]</scope>
    <source>
        <strain evidence="11">CICC 10671\DSM 43846</strain>
    </source>
</reference>
<comment type="pathway">
    <text evidence="2">Cofactor biosynthesis; tetrahydrofolate biosynthesis; 2-amino-4-hydroxy-6-hydroxymethyl-7,8-dihydropteridine diphosphate from 7,8-dihydroneopterin triphosphate: step 4/4.</text>
</comment>
<dbReference type="RefSeq" id="WP_181732372.1">
    <property type="nucleotide sequence ID" value="NZ_JACEIR010000007.1"/>
</dbReference>
<dbReference type="GO" id="GO:0016301">
    <property type="term" value="F:kinase activity"/>
    <property type="evidence" value="ECO:0007669"/>
    <property type="project" value="UniProtKB-KW"/>
</dbReference>
<dbReference type="EC" id="2.7.6.3" evidence="3"/>
<dbReference type="GO" id="GO:0005524">
    <property type="term" value="F:ATP binding"/>
    <property type="evidence" value="ECO:0007669"/>
    <property type="project" value="UniProtKB-KW"/>
</dbReference>
<evidence type="ECO:0000256" key="6">
    <source>
        <dbReference type="ARBA" id="ARBA00022777"/>
    </source>
</evidence>
<dbReference type="SUPFAM" id="SSF55083">
    <property type="entry name" value="6-hydroxymethyl-7,8-dihydropterin pyrophosphokinase, HPPK"/>
    <property type="match status" value="1"/>
</dbReference>
<dbReference type="InterPro" id="IPR035907">
    <property type="entry name" value="Hppk_sf"/>
</dbReference>
<evidence type="ECO:0000256" key="5">
    <source>
        <dbReference type="ARBA" id="ARBA00022741"/>
    </source>
</evidence>
<evidence type="ECO:0000256" key="7">
    <source>
        <dbReference type="ARBA" id="ARBA00022840"/>
    </source>
</evidence>
<evidence type="ECO:0000256" key="4">
    <source>
        <dbReference type="ARBA" id="ARBA00022679"/>
    </source>
</evidence>
<proteinExistence type="predicted"/>
<dbReference type="GO" id="GO:0046654">
    <property type="term" value="P:tetrahydrofolate biosynthetic process"/>
    <property type="evidence" value="ECO:0007669"/>
    <property type="project" value="UniProtKB-UniPathway"/>
</dbReference>
<accession>A0A8I1DFI7</accession>
<keyword evidence="11" id="KW-1185">Reference proteome</keyword>
<evidence type="ECO:0000256" key="8">
    <source>
        <dbReference type="ARBA" id="ARBA00022909"/>
    </source>
</evidence>
<dbReference type="GO" id="GO:0003848">
    <property type="term" value="F:2-amino-4-hydroxy-6-hydroxymethyldihydropteridine diphosphokinase activity"/>
    <property type="evidence" value="ECO:0007669"/>
    <property type="project" value="UniProtKB-EC"/>
</dbReference>
<evidence type="ECO:0000313" key="10">
    <source>
        <dbReference type="EMBL" id="MBH8595605.1"/>
    </source>
</evidence>
<feature type="domain" description="7,8-dihydro-6-hydroxymethylpterin-pyrophosphokinase" evidence="9">
    <location>
        <begin position="91"/>
        <end position="102"/>
    </location>
</feature>
<dbReference type="InterPro" id="IPR000550">
    <property type="entry name" value="Hppk"/>
</dbReference>
<dbReference type="Pfam" id="PF01288">
    <property type="entry name" value="HPPK"/>
    <property type="match status" value="1"/>
</dbReference>
<keyword evidence="7" id="KW-0067">ATP-binding</keyword>
<evidence type="ECO:0000256" key="2">
    <source>
        <dbReference type="ARBA" id="ARBA00005051"/>
    </source>
</evidence>
<evidence type="ECO:0000313" key="11">
    <source>
        <dbReference type="Proteomes" id="UP000633619"/>
    </source>
</evidence>
<dbReference type="PANTHER" id="PTHR43071:SF1">
    <property type="entry name" value="2-AMINO-4-HYDROXY-6-HYDROXYMETHYLDIHYDROPTERIDINE PYROPHOSPHOKINASE"/>
    <property type="match status" value="1"/>
</dbReference>
<evidence type="ECO:0000256" key="3">
    <source>
        <dbReference type="ARBA" id="ARBA00013253"/>
    </source>
</evidence>
<keyword evidence="5" id="KW-0547">Nucleotide-binding</keyword>
<dbReference type="AlphaFoldDB" id="A0A8I1DFI7"/>
<evidence type="ECO:0000256" key="1">
    <source>
        <dbReference type="ARBA" id="ARBA00000198"/>
    </source>
</evidence>
<organism evidence="10 11">
    <name type="scientific">Thermoactinomyces intermedius</name>
    <dbReference type="NCBI Taxonomy" id="2024"/>
    <lineage>
        <taxon>Bacteria</taxon>
        <taxon>Bacillati</taxon>
        <taxon>Bacillota</taxon>
        <taxon>Bacilli</taxon>
        <taxon>Bacillales</taxon>
        <taxon>Thermoactinomycetaceae</taxon>
        <taxon>Thermoactinomyces</taxon>
    </lineage>
</organism>
<gene>
    <name evidence="10" type="primary">folK</name>
    <name evidence="10" type="ORF">I8U20_09715</name>
</gene>